<dbReference type="FunFam" id="1.10.10.10:FF:000028">
    <property type="entry name" value="Fumarate/nitrate reduction transcriptional regulator Fnr"/>
    <property type="match status" value="1"/>
</dbReference>
<dbReference type="PANTHER" id="PTHR24567">
    <property type="entry name" value="CRP FAMILY TRANSCRIPTIONAL REGULATORY PROTEIN"/>
    <property type="match status" value="1"/>
</dbReference>
<name>A0A7W2F9Q3_9BURK</name>
<dbReference type="InterPro" id="IPR012318">
    <property type="entry name" value="HTH_CRP"/>
</dbReference>
<evidence type="ECO:0000256" key="3">
    <source>
        <dbReference type="ARBA" id="ARBA00023163"/>
    </source>
</evidence>
<dbReference type="SMART" id="SM00100">
    <property type="entry name" value="cNMP"/>
    <property type="match status" value="1"/>
</dbReference>
<dbReference type="InterPro" id="IPR000595">
    <property type="entry name" value="cNMP-bd_dom"/>
</dbReference>
<dbReference type="GO" id="GO:0003700">
    <property type="term" value="F:DNA-binding transcription factor activity"/>
    <property type="evidence" value="ECO:0007669"/>
    <property type="project" value="InterPro"/>
</dbReference>
<dbReference type="Pfam" id="PF13545">
    <property type="entry name" value="HTH_Crp_2"/>
    <property type="match status" value="1"/>
</dbReference>
<proteinExistence type="predicted"/>
<dbReference type="PRINTS" id="PR00034">
    <property type="entry name" value="HTHCRP"/>
</dbReference>
<dbReference type="SUPFAM" id="SSF46785">
    <property type="entry name" value="Winged helix' DNA-binding domain"/>
    <property type="match status" value="1"/>
</dbReference>
<dbReference type="SUPFAM" id="SSF51206">
    <property type="entry name" value="cAMP-binding domain-like"/>
    <property type="match status" value="1"/>
</dbReference>
<dbReference type="PANTHER" id="PTHR24567:SF75">
    <property type="entry name" value="FUMARATE AND NITRATE REDUCTION REGULATORY PROTEIN"/>
    <property type="match status" value="1"/>
</dbReference>
<sequence length="267" mass="29339">MNRLPASSSLARHNAQPANCGTCPARAHCLPTGMNDSYCAAIDQLVERRVQLVRGEHLYQMNEPLSDHLYAIRSGQFKTYHLTPEGEQRVTGFHMSGEFLGLDAIGLHVHRGSAVALTNAEVCEFSYHRLADAAQRMEPLSQLFHNLLSKELARQQDTTLLLRNGHADQKFANFLLRMSRCYTGRGSAPNLFQLPMSRQEIGDFLGLTAATISRLICNFKGQGCIKAVRRNIIILDQAMLTRIATGTPHPAPALGAIAPASPVLQLA</sequence>
<dbReference type="InterPro" id="IPR036390">
    <property type="entry name" value="WH_DNA-bd_sf"/>
</dbReference>
<dbReference type="GO" id="GO:0003677">
    <property type="term" value="F:DNA binding"/>
    <property type="evidence" value="ECO:0007669"/>
    <property type="project" value="UniProtKB-KW"/>
</dbReference>
<accession>A0A7W2F9Q3</accession>
<keyword evidence="6" id="KW-1185">Reference proteome</keyword>
<reference evidence="5 6" key="1">
    <citation type="submission" date="2020-07" db="EMBL/GenBank/DDBJ databases">
        <title>Novel species isolated from subtropical streams in China.</title>
        <authorList>
            <person name="Lu H."/>
        </authorList>
    </citation>
    <scope>NUCLEOTIDE SEQUENCE [LARGE SCALE GENOMIC DNA]</scope>
    <source>
        <strain evidence="5 6">LX47W</strain>
    </source>
</reference>
<dbReference type="Gene3D" id="1.10.10.10">
    <property type="entry name" value="Winged helix-like DNA-binding domain superfamily/Winged helix DNA-binding domain"/>
    <property type="match status" value="1"/>
</dbReference>
<dbReference type="Proteomes" id="UP000573499">
    <property type="component" value="Unassembled WGS sequence"/>
</dbReference>
<comment type="caution">
    <text evidence="5">The sequence shown here is derived from an EMBL/GenBank/DDBJ whole genome shotgun (WGS) entry which is preliminary data.</text>
</comment>
<evidence type="ECO:0000256" key="2">
    <source>
        <dbReference type="ARBA" id="ARBA00023125"/>
    </source>
</evidence>
<gene>
    <name evidence="5" type="ORF">H3H39_11895</name>
</gene>
<dbReference type="InterPro" id="IPR036388">
    <property type="entry name" value="WH-like_DNA-bd_sf"/>
</dbReference>
<dbReference type="PROSITE" id="PS00042">
    <property type="entry name" value="HTH_CRP_1"/>
    <property type="match status" value="1"/>
</dbReference>
<organism evidence="5 6">
    <name type="scientific">Rugamonas apoptosis</name>
    <dbReference type="NCBI Taxonomy" id="2758570"/>
    <lineage>
        <taxon>Bacteria</taxon>
        <taxon>Pseudomonadati</taxon>
        <taxon>Pseudomonadota</taxon>
        <taxon>Betaproteobacteria</taxon>
        <taxon>Burkholderiales</taxon>
        <taxon>Oxalobacteraceae</taxon>
        <taxon>Telluria group</taxon>
        <taxon>Rugamonas</taxon>
    </lineage>
</organism>
<dbReference type="SMART" id="SM00419">
    <property type="entry name" value="HTH_CRP"/>
    <property type="match status" value="1"/>
</dbReference>
<dbReference type="Gene3D" id="2.60.120.10">
    <property type="entry name" value="Jelly Rolls"/>
    <property type="match status" value="1"/>
</dbReference>
<feature type="domain" description="HTH crp-type" evidence="4">
    <location>
        <begin position="165"/>
        <end position="238"/>
    </location>
</feature>
<evidence type="ECO:0000259" key="4">
    <source>
        <dbReference type="PROSITE" id="PS51063"/>
    </source>
</evidence>
<dbReference type="EMBL" id="JACEZU010000005">
    <property type="protein sequence ID" value="MBA5687748.1"/>
    <property type="molecule type" value="Genomic_DNA"/>
</dbReference>
<evidence type="ECO:0000256" key="1">
    <source>
        <dbReference type="ARBA" id="ARBA00023015"/>
    </source>
</evidence>
<protein>
    <submittedName>
        <fullName evidence="5">Helix-turn-helix domain-containing protein</fullName>
    </submittedName>
</protein>
<keyword evidence="1" id="KW-0805">Transcription regulation</keyword>
<dbReference type="Pfam" id="PF00027">
    <property type="entry name" value="cNMP_binding"/>
    <property type="match status" value="1"/>
</dbReference>
<dbReference type="CDD" id="cd00038">
    <property type="entry name" value="CAP_ED"/>
    <property type="match status" value="1"/>
</dbReference>
<dbReference type="AlphaFoldDB" id="A0A7W2F9Q3"/>
<dbReference type="InterPro" id="IPR050397">
    <property type="entry name" value="Env_Response_Regulators"/>
</dbReference>
<dbReference type="PROSITE" id="PS51063">
    <property type="entry name" value="HTH_CRP_2"/>
    <property type="match status" value="1"/>
</dbReference>
<evidence type="ECO:0000313" key="6">
    <source>
        <dbReference type="Proteomes" id="UP000573499"/>
    </source>
</evidence>
<dbReference type="InterPro" id="IPR018490">
    <property type="entry name" value="cNMP-bd_dom_sf"/>
</dbReference>
<dbReference type="RefSeq" id="WP_182153591.1">
    <property type="nucleotide sequence ID" value="NZ_JACEZU010000005.1"/>
</dbReference>
<dbReference type="CDD" id="cd00092">
    <property type="entry name" value="HTH_CRP"/>
    <property type="match status" value="1"/>
</dbReference>
<dbReference type="InterPro" id="IPR018335">
    <property type="entry name" value="Tscrpt_reg_HTH_Crp-type_CS"/>
</dbReference>
<evidence type="ECO:0000313" key="5">
    <source>
        <dbReference type="EMBL" id="MBA5687748.1"/>
    </source>
</evidence>
<keyword evidence="2" id="KW-0238">DNA-binding</keyword>
<dbReference type="GO" id="GO:0005829">
    <property type="term" value="C:cytosol"/>
    <property type="evidence" value="ECO:0007669"/>
    <property type="project" value="TreeGrafter"/>
</dbReference>
<keyword evidence="3" id="KW-0804">Transcription</keyword>
<dbReference type="InterPro" id="IPR014710">
    <property type="entry name" value="RmlC-like_jellyroll"/>
</dbReference>